<dbReference type="InterPro" id="IPR006580">
    <property type="entry name" value="Znf_TTF"/>
</dbReference>
<dbReference type="EMBL" id="JAMKFB020000850">
    <property type="protein sequence ID" value="KAL0146795.1"/>
    <property type="molecule type" value="Genomic_DNA"/>
</dbReference>
<evidence type="ECO:0000313" key="3">
    <source>
        <dbReference type="EMBL" id="KAL0146795.1"/>
    </source>
</evidence>
<proteinExistence type="predicted"/>
<organism evidence="3 4">
    <name type="scientific">Cirrhinus mrigala</name>
    <name type="common">Mrigala</name>
    <dbReference type="NCBI Taxonomy" id="683832"/>
    <lineage>
        <taxon>Eukaryota</taxon>
        <taxon>Metazoa</taxon>
        <taxon>Chordata</taxon>
        <taxon>Craniata</taxon>
        <taxon>Vertebrata</taxon>
        <taxon>Euteleostomi</taxon>
        <taxon>Actinopterygii</taxon>
        <taxon>Neopterygii</taxon>
        <taxon>Teleostei</taxon>
        <taxon>Ostariophysi</taxon>
        <taxon>Cypriniformes</taxon>
        <taxon>Cyprinidae</taxon>
        <taxon>Labeoninae</taxon>
        <taxon>Labeonini</taxon>
        <taxon>Cirrhinus</taxon>
    </lineage>
</organism>
<feature type="region of interest" description="Disordered" evidence="1">
    <location>
        <begin position="191"/>
        <end position="213"/>
    </location>
</feature>
<gene>
    <name evidence="3" type="ORF">M9458_057734</name>
</gene>
<dbReference type="Proteomes" id="UP001529510">
    <property type="component" value="Unassembled WGS sequence"/>
</dbReference>
<dbReference type="AlphaFoldDB" id="A0ABD0MAH2"/>
<accession>A0ABD0MAH2</accession>
<dbReference type="PANTHER" id="PTHR45749">
    <property type="match status" value="1"/>
</dbReference>
<feature type="domain" description="TTF-type" evidence="2">
    <location>
        <begin position="228"/>
        <end position="320"/>
    </location>
</feature>
<dbReference type="SUPFAM" id="SSF53098">
    <property type="entry name" value="Ribonuclease H-like"/>
    <property type="match status" value="1"/>
</dbReference>
<dbReference type="SMART" id="SM00597">
    <property type="entry name" value="ZnF_TTF"/>
    <property type="match status" value="1"/>
</dbReference>
<name>A0ABD0MAH2_CIRMR</name>
<keyword evidence="4" id="KW-1185">Reference proteome</keyword>
<evidence type="ECO:0000259" key="2">
    <source>
        <dbReference type="SMART" id="SM00597"/>
    </source>
</evidence>
<sequence length="844" mass="94292">MQQKITQLNGCRCVSDPGVMVEELLLVLGEHVGFENIVSASRMSKAIVVFLTSEALVNQLTVSGIWVKEVFVPITPLSAPATKITISNVPPFIPNDVIIKELTRFGKIASPIKMIPLGCKNPALKPAAALWGSAPPPPKVSKKAASVGSSHDVDYVDIAQEDSTEEQGFQFRPGESHQEWMSTPILPSAIPTTSTTAASSAPTDLSAASEPATQPKLKQYPVTVFGHKTRSFSSHWYERYAFLEYSISKVAVFCKMCRLFGEKGGEDKFRRHGYRDWKHINTACYKHENSRAHLMAVAKYNNYRECHKSDRGTVLHQLLNADGRQDEIIERNRDNIKVILDIVLTCAKQEIPLRGYRENDERKNAELVAVCVRYVYKGVVKERAIGLLDTDDMTAEGIAKMILEVVTPLELDPNLCVGFGFDGASVMAGQKGGVQAILKSTFQKAIYVHCHSHRLNLVLASVARTSADASTFFDTVNSLHTFMCGSQRHARFLDAQKTMYPDRRALELERGCDTRWSSRSSAVSKVLILYDVIIEVLSEYAEGGGQCQIDAQSLLQQMRTKKFIFFLVLFKELFNKSDFATKGLQSTSVSVTDAEDLIENLKQSLTDMRSSNDEFLKMLAMTNQIMANNSVDSFDISLPYRSRKLPSRFEQSTVTTSLGKSTRVRSDEDLQALLNILIDCQLNELGARFHTDSYGLMNSAATLLSPACDRSLTEMTNSLNVAGKLFHINVTESELSVFLQHTKRKKERGETFKTLIDVLDVCSEEVFPHIHCFLKALITLPMTSCTVERVFSSVKRIKTASRSSMLTSRLNSLCLLTFERDLTSTLDFDEIIDVFKSRPRRLLL</sequence>
<comment type="caution">
    <text evidence="3">The sequence shown here is derived from an EMBL/GenBank/DDBJ whole genome shotgun (WGS) entry which is preliminary data.</text>
</comment>
<protein>
    <recommendedName>
        <fullName evidence="2">TTF-type domain-containing protein</fullName>
    </recommendedName>
</protein>
<dbReference type="InterPro" id="IPR012337">
    <property type="entry name" value="RNaseH-like_sf"/>
</dbReference>
<dbReference type="PANTHER" id="PTHR45749:SF21">
    <property type="entry name" value="DUF4371 DOMAIN-CONTAINING PROTEIN"/>
    <property type="match status" value="1"/>
</dbReference>
<reference evidence="3 4" key="1">
    <citation type="submission" date="2024-05" db="EMBL/GenBank/DDBJ databases">
        <title>Genome sequencing and assembly of Indian major carp, Cirrhinus mrigala (Hamilton, 1822).</title>
        <authorList>
            <person name="Mohindra V."/>
            <person name="Chowdhury L.M."/>
            <person name="Lal K."/>
            <person name="Jena J.K."/>
        </authorList>
    </citation>
    <scope>NUCLEOTIDE SEQUENCE [LARGE SCALE GENOMIC DNA]</scope>
    <source>
        <strain evidence="3">CM1030</strain>
        <tissue evidence="3">Blood</tissue>
    </source>
</reference>
<evidence type="ECO:0000256" key="1">
    <source>
        <dbReference type="SAM" id="MobiDB-lite"/>
    </source>
</evidence>
<evidence type="ECO:0000313" key="4">
    <source>
        <dbReference type="Proteomes" id="UP001529510"/>
    </source>
</evidence>
<feature type="compositionally biased region" description="Low complexity" evidence="1">
    <location>
        <begin position="191"/>
        <end position="209"/>
    </location>
</feature>